<feature type="compositionally biased region" description="Polar residues" evidence="8">
    <location>
        <begin position="444"/>
        <end position="455"/>
    </location>
</feature>
<dbReference type="InterPro" id="IPR019786">
    <property type="entry name" value="Zinc_finger_PHD-type_CS"/>
</dbReference>
<feature type="domain" description="PHD-type" evidence="9">
    <location>
        <begin position="59"/>
        <end position="113"/>
    </location>
</feature>
<dbReference type="CDD" id="cd21538">
    <property type="entry name" value="SPOC_TFIIS"/>
    <property type="match status" value="1"/>
</dbReference>
<dbReference type="GO" id="GO:0031564">
    <property type="term" value="P:transcription antitermination"/>
    <property type="evidence" value="ECO:0007669"/>
    <property type="project" value="TreeGrafter"/>
</dbReference>
<dbReference type="PROSITE" id="PS01359">
    <property type="entry name" value="ZF_PHD_1"/>
    <property type="match status" value="1"/>
</dbReference>
<evidence type="ECO:0000256" key="3">
    <source>
        <dbReference type="ARBA" id="ARBA00021616"/>
    </source>
</evidence>
<feature type="compositionally biased region" description="Basic and acidic residues" evidence="8">
    <location>
        <begin position="120"/>
        <end position="144"/>
    </location>
</feature>
<dbReference type="Pfam" id="PF23257">
    <property type="entry name" value="DUF7071"/>
    <property type="match status" value="1"/>
</dbReference>
<evidence type="ECO:0000256" key="7">
    <source>
        <dbReference type="PROSITE-ProRule" id="PRU00146"/>
    </source>
</evidence>
<dbReference type="InterPro" id="IPR001965">
    <property type="entry name" value="Znf_PHD"/>
</dbReference>
<dbReference type="SMART" id="SM00249">
    <property type="entry name" value="PHD"/>
    <property type="match status" value="1"/>
</dbReference>
<evidence type="ECO:0000256" key="8">
    <source>
        <dbReference type="SAM" id="MobiDB-lite"/>
    </source>
</evidence>
<dbReference type="SMART" id="SM00510">
    <property type="entry name" value="TFS2M"/>
    <property type="match status" value="1"/>
</dbReference>
<organism evidence="11">
    <name type="scientific">Talaromyces marneffei PM1</name>
    <dbReference type="NCBI Taxonomy" id="1077442"/>
    <lineage>
        <taxon>Eukaryota</taxon>
        <taxon>Fungi</taxon>
        <taxon>Dikarya</taxon>
        <taxon>Ascomycota</taxon>
        <taxon>Pezizomycotina</taxon>
        <taxon>Eurotiomycetes</taxon>
        <taxon>Eurotiomycetidae</taxon>
        <taxon>Eurotiales</taxon>
        <taxon>Trichocomaceae</taxon>
        <taxon>Talaromyces</taxon>
        <taxon>Talaromyces sect. Talaromyces</taxon>
    </lineage>
</organism>
<evidence type="ECO:0000256" key="6">
    <source>
        <dbReference type="ARBA" id="ARBA00022833"/>
    </source>
</evidence>
<evidence type="ECO:0000313" key="11">
    <source>
        <dbReference type="EMBL" id="KFX53298.1"/>
    </source>
</evidence>
<dbReference type="InterPro" id="IPR012921">
    <property type="entry name" value="SPOC_C"/>
</dbReference>
<dbReference type="GO" id="GO:0006368">
    <property type="term" value="P:transcription elongation by RNA polymerase II"/>
    <property type="evidence" value="ECO:0007669"/>
    <property type="project" value="TreeGrafter"/>
</dbReference>
<feature type="compositionally biased region" description="Polar residues" evidence="8">
    <location>
        <begin position="231"/>
        <end position="241"/>
    </location>
</feature>
<dbReference type="SUPFAM" id="SSF57903">
    <property type="entry name" value="FYVE/PHD zinc finger"/>
    <property type="match status" value="1"/>
</dbReference>
<feature type="region of interest" description="Disordered" evidence="8">
    <location>
        <begin position="1"/>
        <end position="57"/>
    </location>
</feature>
<dbReference type="EMBL" id="JPOX01000001">
    <property type="protein sequence ID" value="KFX53298.1"/>
    <property type="molecule type" value="Genomic_DNA"/>
</dbReference>
<dbReference type="InterPro" id="IPR055499">
    <property type="entry name" value="DUF7071"/>
</dbReference>
<feature type="compositionally biased region" description="Low complexity" evidence="8">
    <location>
        <begin position="167"/>
        <end position="184"/>
    </location>
</feature>
<dbReference type="FunFam" id="3.30.40.10:FF:000560">
    <property type="entry name" value="Putative PHD finger domain protein"/>
    <property type="match status" value="1"/>
</dbReference>
<feature type="compositionally biased region" description="Basic residues" evidence="8">
    <location>
        <begin position="145"/>
        <end position="158"/>
    </location>
</feature>
<dbReference type="Pfam" id="PF07744">
    <property type="entry name" value="SPOC"/>
    <property type="match status" value="1"/>
</dbReference>
<feature type="compositionally biased region" description="Polar residues" evidence="8">
    <location>
        <begin position="200"/>
        <end position="211"/>
    </location>
</feature>
<comment type="function">
    <text evidence="1">Negative regulator of transcription elongation.</text>
</comment>
<feature type="domain" description="TFIIS central" evidence="10">
    <location>
        <begin position="312"/>
        <end position="426"/>
    </location>
</feature>
<dbReference type="AlphaFoldDB" id="A0A093Y731"/>
<feature type="region of interest" description="Disordered" evidence="8">
    <location>
        <begin position="120"/>
        <end position="295"/>
    </location>
</feature>
<dbReference type="InterPro" id="IPR013083">
    <property type="entry name" value="Znf_RING/FYVE/PHD"/>
</dbReference>
<dbReference type="GO" id="GO:0008270">
    <property type="term" value="F:zinc ion binding"/>
    <property type="evidence" value="ECO:0007669"/>
    <property type="project" value="UniProtKB-KW"/>
</dbReference>
<dbReference type="PROSITE" id="PS51321">
    <property type="entry name" value="TFIIS_CENTRAL"/>
    <property type="match status" value="1"/>
</dbReference>
<reference evidence="11" key="1">
    <citation type="journal article" date="2014" name="PLoS Genet.">
        <title>Signature Gene Expression Reveals Novel Clues to the Molecular Mechanisms of Dimorphic Transition in Penicillium marneffei.</title>
        <authorList>
            <person name="Yang E."/>
            <person name="Wang G."/>
            <person name="Cai J."/>
            <person name="Woo P.C."/>
            <person name="Lau S.K."/>
            <person name="Yuen K.-Y."/>
            <person name="Chow W.-N."/>
            <person name="Lin X."/>
        </authorList>
    </citation>
    <scope>NUCLEOTIDE SEQUENCE [LARGE SCALE GENOMIC DNA]</scope>
    <source>
        <strain evidence="11">PM1</strain>
    </source>
</reference>
<accession>A0A093Y731</accession>
<feature type="compositionally biased region" description="Polar residues" evidence="8">
    <location>
        <begin position="737"/>
        <end position="766"/>
    </location>
</feature>
<dbReference type="Pfam" id="PF07500">
    <property type="entry name" value="TFIIS_M"/>
    <property type="match status" value="1"/>
</dbReference>
<keyword evidence="4" id="KW-0479">Metal-binding</keyword>
<feature type="compositionally biased region" description="Basic and acidic residues" evidence="8">
    <location>
        <begin position="254"/>
        <end position="277"/>
    </location>
</feature>
<dbReference type="Pfam" id="PF00628">
    <property type="entry name" value="PHD"/>
    <property type="match status" value="1"/>
</dbReference>
<dbReference type="GO" id="GO:0000977">
    <property type="term" value="F:RNA polymerase II transcription regulatory region sequence-specific DNA binding"/>
    <property type="evidence" value="ECO:0007669"/>
    <property type="project" value="TreeGrafter"/>
</dbReference>
<dbReference type="PANTHER" id="PTHR11477">
    <property type="entry name" value="TRANSCRIPTION FACTOR S-II ZINC FINGER DOMAIN-CONTAINING PROTEIN"/>
    <property type="match status" value="1"/>
</dbReference>
<dbReference type="GO" id="GO:0005634">
    <property type="term" value="C:nucleus"/>
    <property type="evidence" value="ECO:0007669"/>
    <property type="project" value="TreeGrafter"/>
</dbReference>
<evidence type="ECO:0000259" key="10">
    <source>
        <dbReference type="PROSITE" id="PS51321"/>
    </source>
</evidence>
<feature type="compositionally biased region" description="Low complexity" evidence="8">
    <location>
        <begin position="785"/>
        <end position="798"/>
    </location>
</feature>
<dbReference type="Gene3D" id="3.30.40.10">
    <property type="entry name" value="Zinc/RING finger domain, C3HC4 (zinc finger)"/>
    <property type="match status" value="1"/>
</dbReference>
<evidence type="ECO:0000256" key="2">
    <source>
        <dbReference type="ARBA" id="ARBA00011050"/>
    </source>
</evidence>
<name>A0A093Y731_TALMA</name>
<evidence type="ECO:0000259" key="9">
    <source>
        <dbReference type="PROSITE" id="PS50016"/>
    </source>
</evidence>
<evidence type="ECO:0000256" key="1">
    <source>
        <dbReference type="ARBA" id="ARBA00002311"/>
    </source>
</evidence>
<feature type="region of interest" description="Disordered" evidence="8">
    <location>
        <begin position="736"/>
        <end position="807"/>
    </location>
</feature>
<dbReference type="InterPro" id="IPR036575">
    <property type="entry name" value="TFIIS_cen_dom_sf"/>
</dbReference>
<dbReference type="InterPro" id="IPR019787">
    <property type="entry name" value="Znf_PHD-finger"/>
</dbReference>
<gene>
    <name evidence="11" type="ORF">GQ26_0011480</name>
</gene>
<dbReference type="PANTHER" id="PTHR11477:SF11">
    <property type="entry name" value="TRANSCRIPTION FACTOR BYE1"/>
    <property type="match status" value="1"/>
</dbReference>
<evidence type="ECO:0000256" key="4">
    <source>
        <dbReference type="ARBA" id="ARBA00022723"/>
    </source>
</evidence>
<dbReference type="InterPro" id="IPR011011">
    <property type="entry name" value="Znf_FYVE_PHD"/>
</dbReference>
<dbReference type="GO" id="GO:0001139">
    <property type="term" value="F:RNA polymerase II complex recruiting activity"/>
    <property type="evidence" value="ECO:0007669"/>
    <property type="project" value="TreeGrafter"/>
</dbReference>
<keyword evidence="6" id="KW-0862">Zinc</keyword>
<comment type="similarity">
    <text evidence="2">Belongs to the BYE1 family.</text>
</comment>
<keyword evidence="5 7" id="KW-0863">Zinc-finger</keyword>
<sequence>MADEPRRSGRATKGQHKNLELVQDIPSKKGKSKSQSKEKSAKLSAEPTPSPSEQNEEEIIRCICGEYEEEEDIERDMICCDQCSAWQHNDCMGLTFAKGQEPDEYFCERCKPENHKELLEKMARGEKPWEEVARRRQQEIEEKKAAKRKKGKKSKKGSARPSDIKAETSAPSTPAASETPAAPSVSRLSVEAKTPAPAPSETTTDTRAVSTQKRKFDEHVEPSTPDAVSLEDSSIIHSSVANLHAQGPKQKQQRLSEPRKSVDKTIKTSPAESRKPSMVDSQTGVAEKPEDISSTARRKAAEHLIGFFKEKVTSAQKQGIYNLPPEKTAEDVARSLGLSVEHAMYAVTCGGSGEPNEAYKSQLRAITFNLKANSSLRDRLLNGNLAPAALATMTSQDMASEEQQQKDAEIKRAAEKQHIIMQEQGPRIRRTHKGEEVIDGDGQAGTSESIFSSTAVRRPTLDTDSSIPESPTGAKAPQSSGEPTAKPSAETHAANGGAVRSHSPGFSTQDGLFPEVPAHLHQPLPVGGKVQADEEIDNLLKDEEVESPPYSPKDLQAGGDIWFGKLGMSSIAEFRSTGRHIAGADLSAKIPWSQLAPSSLVVDGRIDVDLASKYLCGLRFSTSTDVTVMAIAAPHQPSERAAFDKLFNYFTDRKRYGVVGKHPLAAVKDLYVIPVDAGASPKPEFIQLLENNTLEDPTPDRVLLMVFVVKTKDSTPSEQATPYHPGQAVPQVVASPLGTTPFTQNHQQQQFASPTPASRQSSQVTPSGLAGSPSLNGNGHPAPQMPTQLQPQKQQQPQASAGFPPQQPPLVGQAAAAHVLGPQANAPAIQELLLKAPSADITQLNIVREIITRNPAAANDYPLLMSAITQYTEAIRNGQARTS</sequence>
<dbReference type="PROSITE" id="PS50016">
    <property type="entry name" value="ZF_PHD_2"/>
    <property type="match status" value="1"/>
</dbReference>
<dbReference type="GO" id="GO:0031440">
    <property type="term" value="P:regulation of mRNA 3'-end processing"/>
    <property type="evidence" value="ECO:0007669"/>
    <property type="project" value="TreeGrafter"/>
</dbReference>
<dbReference type="InterPro" id="IPR003618">
    <property type="entry name" value="TFIIS_cen_dom"/>
</dbReference>
<proteinExistence type="inferred from homology"/>
<evidence type="ECO:0000256" key="5">
    <source>
        <dbReference type="ARBA" id="ARBA00022771"/>
    </source>
</evidence>
<protein>
    <recommendedName>
        <fullName evidence="3">Transcription factor BYE1</fullName>
    </recommendedName>
</protein>
<dbReference type="GO" id="GO:0006362">
    <property type="term" value="P:transcription elongation by RNA polymerase I"/>
    <property type="evidence" value="ECO:0007669"/>
    <property type="project" value="TreeGrafter"/>
</dbReference>
<dbReference type="SUPFAM" id="SSF46942">
    <property type="entry name" value="Elongation factor TFIIS domain 2"/>
    <property type="match status" value="1"/>
</dbReference>
<comment type="caution">
    <text evidence="11">The sequence shown here is derived from an EMBL/GenBank/DDBJ whole genome shotgun (WGS) entry which is preliminary data.</text>
</comment>
<feature type="region of interest" description="Disordered" evidence="8">
    <location>
        <begin position="420"/>
        <end position="525"/>
    </location>
</feature>
<dbReference type="eggNOG" id="KOG1634">
    <property type="taxonomic scope" value="Eukaryota"/>
</dbReference>
<dbReference type="Gene3D" id="1.10.472.30">
    <property type="entry name" value="Transcription elongation factor S-II, central domain"/>
    <property type="match status" value="1"/>
</dbReference>